<evidence type="ECO:0000313" key="1">
    <source>
        <dbReference type="EMBL" id="TWT51385.1"/>
    </source>
</evidence>
<gene>
    <name evidence="1" type="ORF">Pla22_41630</name>
</gene>
<accession>A0A5C5WMH6</accession>
<comment type="caution">
    <text evidence="1">The sequence shown here is derived from an EMBL/GenBank/DDBJ whole genome shotgun (WGS) entry which is preliminary data.</text>
</comment>
<proteinExistence type="predicted"/>
<name>A0A5C5WMH6_9BACT</name>
<dbReference type="AlphaFoldDB" id="A0A5C5WMH6"/>
<reference evidence="1 2" key="1">
    <citation type="submission" date="2019-02" db="EMBL/GenBank/DDBJ databases">
        <title>Deep-cultivation of Planctomycetes and their phenomic and genomic characterization uncovers novel biology.</title>
        <authorList>
            <person name="Wiegand S."/>
            <person name="Jogler M."/>
            <person name="Boedeker C."/>
            <person name="Pinto D."/>
            <person name="Vollmers J."/>
            <person name="Rivas-Marin E."/>
            <person name="Kohn T."/>
            <person name="Peeters S.H."/>
            <person name="Heuer A."/>
            <person name="Rast P."/>
            <person name="Oberbeckmann S."/>
            <person name="Bunk B."/>
            <person name="Jeske O."/>
            <person name="Meyerdierks A."/>
            <person name="Storesund J.E."/>
            <person name="Kallscheuer N."/>
            <person name="Luecker S."/>
            <person name="Lage O.M."/>
            <person name="Pohl T."/>
            <person name="Merkel B.J."/>
            <person name="Hornburger P."/>
            <person name="Mueller R.-W."/>
            <person name="Bruemmer F."/>
            <person name="Labrenz M."/>
            <person name="Spormann A.M."/>
            <person name="Op Den Camp H."/>
            <person name="Overmann J."/>
            <person name="Amann R."/>
            <person name="Jetten M.S.M."/>
            <person name="Mascher T."/>
            <person name="Medema M.H."/>
            <person name="Devos D.P."/>
            <person name="Kaster A.-K."/>
            <person name="Ovreas L."/>
            <person name="Rohde M."/>
            <person name="Galperin M.Y."/>
            <person name="Jogler C."/>
        </authorList>
    </citation>
    <scope>NUCLEOTIDE SEQUENCE [LARGE SCALE GENOMIC DNA]</scope>
    <source>
        <strain evidence="1 2">Pla22</strain>
    </source>
</reference>
<organism evidence="1 2">
    <name type="scientific">Rubripirellula amarantea</name>
    <dbReference type="NCBI Taxonomy" id="2527999"/>
    <lineage>
        <taxon>Bacteria</taxon>
        <taxon>Pseudomonadati</taxon>
        <taxon>Planctomycetota</taxon>
        <taxon>Planctomycetia</taxon>
        <taxon>Pirellulales</taxon>
        <taxon>Pirellulaceae</taxon>
        <taxon>Rubripirellula</taxon>
    </lineage>
</organism>
<dbReference type="Proteomes" id="UP000316598">
    <property type="component" value="Unassembled WGS sequence"/>
</dbReference>
<keyword evidence="2" id="KW-1185">Reference proteome</keyword>
<evidence type="ECO:0000313" key="2">
    <source>
        <dbReference type="Proteomes" id="UP000316598"/>
    </source>
</evidence>
<sequence length="102" mass="11846">MIATDNKIVERCFLMNLDRRGDRLRDRMKQLPIRGRFLNPNVSPPSTVVTSQRETLREGQARFSVFSMHEITAATTRSRRNLRHDAAILDDRVRSEPIGEPR</sequence>
<dbReference type="RefSeq" id="WP_146516446.1">
    <property type="nucleotide sequence ID" value="NZ_SJPI01000002.1"/>
</dbReference>
<dbReference type="EMBL" id="SJPI01000002">
    <property type="protein sequence ID" value="TWT51385.1"/>
    <property type="molecule type" value="Genomic_DNA"/>
</dbReference>
<protein>
    <submittedName>
        <fullName evidence="1">Uncharacterized protein</fullName>
    </submittedName>
</protein>